<feature type="transmembrane region" description="Helical" evidence="9">
    <location>
        <begin position="114"/>
        <end position="136"/>
    </location>
</feature>
<feature type="signal peptide" evidence="10">
    <location>
        <begin position="1"/>
        <end position="17"/>
    </location>
</feature>
<evidence type="ECO:0000256" key="2">
    <source>
        <dbReference type="ARBA" id="ARBA00007282"/>
    </source>
</evidence>
<keyword evidence="3" id="KW-0808">Transferase</keyword>
<evidence type="ECO:0000256" key="10">
    <source>
        <dbReference type="SAM" id="SignalP"/>
    </source>
</evidence>
<evidence type="ECO:0000256" key="1">
    <source>
        <dbReference type="ARBA" id="ARBA00004141"/>
    </source>
</evidence>
<dbReference type="InterPro" id="IPR044851">
    <property type="entry name" value="Wax_synthase"/>
</dbReference>
<evidence type="ECO:0000313" key="13">
    <source>
        <dbReference type="Proteomes" id="UP001642360"/>
    </source>
</evidence>
<keyword evidence="6" id="KW-0443">Lipid metabolism</keyword>
<name>A0ABC8SI25_9AQUA</name>
<comment type="similarity">
    <text evidence="2">Belongs to the wax synthase family.</text>
</comment>
<dbReference type="GO" id="GO:0006629">
    <property type="term" value="P:lipid metabolic process"/>
    <property type="evidence" value="ECO:0007669"/>
    <property type="project" value="UniProtKB-KW"/>
</dbReference>
<keyword evidence="7 9" id="KW-0472">Membrane</keyword>
<feature type="transmembrane region" description="Helical" evidence="9">
    <location>
        <begin position="12"/>
        <end position="37"/>
    </location>
</feature>
<dbReference type="InterPro" id="IPR032805">
    <property type="entry name" value="Wax_synthase_dom"/>
</dbReference>
<evidence type="ECO:0000256" key="8">
    <source>
        <dbReference type="ARBA" id="ARBA00023315"/>
    </source>
</evidence>
<dbReference type="GO" id="GO:0016746">
    <property type="term" value="F:acyltransferase activity"/>
    <property type="evidence" value="ECO:0007669"/>
    <property type="project" value="UniProtKB-KW"/>
</dbReference>
<dbReference type="PANTHER" id="PTHR31595:SF38">
    <property type="entry name" value="MBOAT (MEMBRANE BOUND O-ACYL TRANSFERASE) FAMILY PROTEIN"/>
    <property type="match status" value="1"/>
</dbReference>
<dbReference type="Proteomes" id="UP001642360">
    <property type="component" value="Unassembled WGS sequence"/>
</dbReference>
<evidence type="ECO:0000256" key="4">
    <source>
        <dbReference type="ARBA" id="ARBA00022692"/>
    </source>
</evidence>
<dbReference type="Pfam" id="PF13813">
    <property type="entry name" value="MBOAT_2"/>
    <property type="match status" value="1"/>
</dbReference>
<feature type="transmembrane region" description="Helical" evidence="9">
    <location>
        <begin position="256"/>
        <end position="276"/>
    </location>
</feature>
<feature type="domain" description="Wax synthase" evidence="11">
    <location>
        <begin position="146"/>
        <end position="232"/>
    </location>
</feature>
<feature type="transmembrane region" description="Helical" evidence="9">
    <location>
        <begin position="224"/>
        <end position="244"/>
    </location>
</feature>
<comment type="subcellular location">
    <subcellularLocation>
        <location evidence="1">Membrane</location>
        <topology evidence="1">Multi-pass membrane protein</topology>
    </subcellularLocation>
</comment>
<organism evidence="12 13">
    <name type="scientific">Ilex paraguariensis</name>
    <name type="common">yerba mate</name>
    <dbReference type="NCBI Taxonomy" id="185542"/>
    <lineage>
        <taxon>Eukaryota</taxon>
        <taxon>Viridiplantae</taxon>
        <taxon>Streptophyta</taxon>
        <taxon>Embryophyta</taxon>
        <taxon>Tracheophyta</taxon>
        <taxon>Spermatophyta</taxon>
        <taxon>Magnoliopsida</taxon>
        <taxon>eudicotyledons</taxon>
        <taxon>Gunneridae</taxon>
        <taxon>Pentapetalae</taxon>
        <taxon>asterids</taxon>
        <taxon>campanulids</taxon>
        <taxon>Aquifoliales</taxon>
        <taxon>Aquifoliaceae</taxon>
        <taxon>Ilex</taxon>
    </lineage>
</organism>
<keyword evidence="13" id="KW-1185">Reference proteome</keyword>
<dbReference type="GO" id="GO:0016020">
    <property type="term" value="C:membrane"/>
    <property type="evidence" value="ECO:0007669"/>
    <property type="project" value="UniProtKB-SubCell"/>
</dbReference>
<keyword evidence="8" id="KW-0012">Acyltransferase</keyword>
<accession>A0ABC8SI25</accession>
<evidence type="ECO:0000256" key="3">
    <source>
        <dbReference type="ARBA" id="ARBA00022679"/>
    </source>
</evidence>
<evidence type="ECO:0000256" key="7">
    <source>
        <dbReference type="ARBA" id="ARBA00023136"/>
    </source>
</evidence>
<feature type="non-terminal residue" evidence="12">
    <location>
        <position position="1"/>
    </location>
</feature>
<protein>
    <recommendedName>
        <fullName evidence="11">Wax synthase domain-containing protein</fullName>
    </recommendedName>
</protein>
<keyword evidence="4 9" id="KW-0812">Transmembrane</keyword>
<gene>
    <name evidence="12" type="ORF">ILEXP_LOCUS25399</name>
</gene>
<dbReference type="AlphaFoldDB" id="A0ABC8SI25"/>
<feature type="transmembrane region" description="Helical" evidence="9">
    <location>
        <begin position="194"/>
        <end position="218"/>
    </location>
</feature>
<evidence type="ECO:0000313" key="12">
    <source>
        <dbReference type="EMBL" id="CAK9156847.1"/>
    </source>
</evidence>
<comment type="caution">
    <text evidence="12">The sequence shown here is derived from an EMBL/GenBank/DDBJ whole genome shotgun (WGS) entry which is preliminary data.</text>
</comment>
<keyword evidence="10" id="KW-0732">Signal</keyword>
<feature type="chain" id="PRO_5044742863" description="Wax synthase domain-containing protein" evidence="10">
    <location>
        <begin position="18"/>
        <end position="337"/>
    </location>
</feature>
<sequence length="337" mass="38384">FFISWLANFKLLLFAFGMGPISDPSLALAHFVILACFPIKVQQNVTPDPLKCTQSKENMEKPLTNGKNEANHPPCSKALQIGLKSPMHYAKKASILAFILCMDSYRLYMHPDIILILICIYVYVGLEVMLAVVAMFMQMLLNLELEPPFDDPHLSSSLQDFWGRRWNRMVTSVLRSSVYDPILHLSKEALGHKWAPIPAVLATFLVSAFMHQLVFYHLGHLRPTWGTIWFFLIQGLSVLVEGALKKKFTASWRLPRVITGPLAFGFVIITFMRLVLHHLVYYKVDVRLVQEYVALGTFVKDLGMALKEWVHQGICPEHTKALAMPVWNNMSQICNIN</sequence>
<evidence type="ECO:0000256" key="5">
    <source>
        <dbReference type="ARBA" id="ARBA00022989"/>
    </source>
</evidence>
<reference evidence="12 13" key="1">
    <citation type="submission" date="2024-02" db="EMBL/GenBank/DDBJ databases">
        <authorList>
            <person name="Vignale AGUSTIN F."/>
            <person name="Sosa J E."/>
            <person name="Modenutti C."/>
        </authorList>
    </citation>
    <scope>NUCLEOTIDE SEQUENCE [LARGE SCALE GENOMIC DNA]</scope>
</reference>
<dbReference type="EMBL" id="CAUOFW020002914">
    <property type="protein sequence ID" value="CAK9156847.1"/>
    <property type="molecule type" value="Genomic_DNA"/>
</dbReference>
<proteinExistence type="inferred from homology"/>
<evidence type="ECO:0000259" key="11">
    <source>
        <dbReference type="Pfam" id="PF13813"/>
    </source>
</evidence>
<dbReference type="PANTHER" id="PTHR31595">
    <property type="entry name" value="LONG-CHAIN-ALCOHOL O-FATTY-ACYLTRANSFERASE 3-RELATED"/>
    <property type="match status" value="1"/>
</dbReference>
<evidence type="ECO:0000256" key="9">
    <source>
        <dbReference type="SAM" id="Phobius"/>
    </source>
</evidence>
<evidence type="ECO:0000256" key="6">
    <source>
        <dbReference type="ARBA" id="ARBA00023098"/>
    </source>
</evidence>
<keyword evidence="5 9" id="KW-1133">Transmembrane helix</keyword>